<dbReference type="InterPro" id="IPR021829">
    <property type="entry name" value="DUF3419"/>
</dbReference>
<keyword evidence="2" id="KW-1185">Reference proteome</keyword>
<dbReference type="EMBL" id="OAOQ01000005">
    <property type="protein sequence ID" value="SNX70229.1"/>
    <property type="molecule type" value="Genomic_DNA"/>
</dbReference>
<dbReference type="PANTHER" id="PTHR47473:SF1">
    <property type="entry name" value="METHYLTRANSFERASE DOMAIN-CONTAINING PROTEIN"/>
    <property type="match status" value="1"/>
</dbReference>
<sequence length="413" mass="45362">MLDLTPAAIPAPTMARQIGALVHRRPALTAAGLTERLFSRLFHGLVYPQIWEDPVPDMAALRIGAGQRLAVIASGGCNMMSYLTAGPASLLAVDLSPAHVALGRLKLAAAQHLPDHAAFFDFFGRADRAENVAAYDRFLAPRLDPDTRRHWEARSLNGRRIELFARGFYRHGALGRFIGAGHLLARLGGADLRQFLACRTIDEQRSLFNTRIDPLFSSSWVRALASHPAALFGLGIPPAQYDLLAADGEVTEVLRRRLHRLLCDFPLRDNYFAWQALARRYPCPGEGALPPYLEPDAFEALRAHADRARIVNRPLTEALVDEAPGTIHGFSLLDAQDWMSDAQLGALWQQITRTAAPGASVIFRTGGATDILPGRVPAEVLGQWQLDPDASRDGFASDRSAIYGGFHVYRRRA</sequence>
<dbReference type="PANTHER" id="PTHR47473">
    <property type="entry name" value="BTA1P"/>
    <property type="match status" value="1"/>
</dbReference>
<name>A0A285CRM2_9RHOB</name>
<dbReference type="Proteomes" id="UP000219467">
    <property type="component" value="Unassembled WGS sequence"/>
</dbReference>
<accession>A0A285CRM2</accession>
<protein>
    <submittedName>
        <fullName evidence="1">S-adenosylmethionine-diacylglycerol 3-amino-3-carboxypropyl transferase</fullName>
    </submittedName>
</protein>
<dbReference type="Pfam" id="PF11899">
    <property type="entry name" value="DUF3419"/>
    <property type="match status" value="1"/>
</dbReference>
<evidence type="ECO:0000313" key="1">
    <source>
        <dbReference type="EMBL" id="SNX70229.1"/>
    </source>
</evidence>
<keyword evidence="1" id="KW-0808">Transferase</keyword>
<dbReference type="GO" id="GO:0016740">
    <property type="term" value="F:transferase activity"/>
    <property type="evidence" value="ECO:0007669"/>
    <property type="project" value="UniProtKB-KW"/>
</dbReference>
<evidence type="ECO:0000313" key="2">
    <source>
        <dbReference type="Proteomes" id="UP000219467"/>
    </source>
</evidence>
<dbReference type="AlphaFoldDB" id="A0A285CRM2"/>
<proteinExistence type="predicted"/>
<reference evidence="2" key="1">
    <citation type="submission" date="2017-08" db="EMBL/GenBank/DDBJ databases">
        <authorList>
            <person name="Varghese N."/>
            <person name="Submissions S."/>
        </authorList>
    </citation>
    <scope>NUCLEOTIDE SEQUENCE [LARGE SCALE GENOMIC DNA]</scope>
    <source>
        <strain evidence="2">JA234</strain>
    </source>
</reference>
<gene>
    <name evidence="1" type="ORF">SAMN05878503_105138</name>
</gene>
<organism evidence="1 2">
    <name type="scientific">Cereibacter ovatus</name>
    <dbReference type="NCBI Taxonomy" id="439529"/>
    <lineage>
        <taxon>Bacteria</taxon>
        <taxon>Pseudomonadati</taxon>
        <taxon>Pseudomonadota</taxon>
        <taxon>Alphaproteobacteria</taxon>
        <taxon>Rhodobacterales</taxon>
        <taxon>Paracoccaceae</taxon>
        <taxon>Cereibacter</taxon>
    </lineage>
</organism>